<organism evidence="1 2">
    <name type="scientific">Neofusicoccum parvum</name>
    <dbReference type="NCBI Taxonomy" id="310453"/>
    <lineage>
        <taxon>Eukaryota</taxon>
        <taxon>Fungi</taxon>
        <taxon>Dikarya</taxon>
        <taxon>Ascomycota</taxon>
        <taxon>Pezizomycotina</taxon>
        <taxon>Dothideomycetes</taxon>
        <taxon>Dothideomycetes incertae sedis</taxon>
        <taxon>Botryosphaeriales</taxon>
        <taxon>Botryosphaeriaceae</taxon>
        <taxon>Neofusicoccum</taxon>
    </lineage>
</organism>
<sequence length="96" mass="11107">MKELHDRAETLVAVVGFFIPTCTILVALRLWVRWRNRNWWWDDWLVLAGWALFVPSIALLIPAAYNGLGMRDGHYTPSEKSTALKVRPPAPLYHLH</sequence>
<accession>A0ACB5SP65</accession>
<name>A0ACB5SP65_9PEZI</name>
<keyword evidence="2" id="KW-1185">Reference proteome</keyword>
<evidence type="ECO:0000313" key="1">
    <source>
        <dbReference type="EMBL" id="GME50095.1"/>
    </source>
</evidence>
<evidence type="ECO:0000313" key="2">
    <source>
        <dbReference type="Proteomes" id="UP001165186"/>
    </source>
</evidence>
<dbReference type="EMBL" id="BSXG01000161">
    <property type="protein sequence ID" value="GME50095.1"/>
    <property type="molecule type" value="Genomic_DNA"/>
</dbReference>
<protein>
    <submittedName>
        <fullName evidence="1">Uncharacterized protein</fullName>
    </submittedName>
</protein>
<reference evidence="1" key="1">
    <citation type="submission" date="2024-09" db="EMBL/GenBank/DDBJ databases">
        <title>Draft Genome Sequences of Neofusicoccum parvum.</title>
        <authorList>
            <person name="Ashida A."/>
            <person name="Camagna M."/>
            <person name="Tanaka A."/>
            <person name="Takemoto D."/>
        </authorList>
    </citation>
    <scope>NUCLEOTIDE SEQUENCE</scope>
    <source>
        <strain evidence="1">PPO83</strain>
    </source>
</reference>
<comment type="caution">
    <text evidence="1">The sequence shown here is derived from an EMBL/GenBank/DDBJ whole genome shotgun (WGS) entry which is preliminary data.</text>
</comment>
<gene>
    <name evidence="1" type="primary">g12670</name>
    <name evidence="1" type="ORF">NpPPO83_00012670</name>
</gene>
<dbReference type="Proteomes" id="UP001165186">
    <property type="component" value="Unassembled WGS sequence"/>
</dbReference>
<proteinExistence type="predicted"/>